<dbReference type="PANTHER" id="PTHR42760:SF133">
    <property type="entry name" value="3-OXOACYL-[ACYL-CARRIER-PROTEIN] REDUCTASE"/>
    <property type="match status" value="1"/>
</dbReference>
<protein>
    <recommendedName>
        <fullName evidence="6">3-ketoacyl-[acyl-carrier-protein] reductase beta subunit</fullName>
    </recommendedName>
    <alternativeName>
        <fullName evidence="5">Quinone reductase CBR4</fullName>
    </alternativeName>
</protein>
<gene>
    <name evidence="7" type="ORF">AB205_0129200</name>
</gene>
<name>A0A2G9P5W9_AQUCT</name>
<comment type="similarity">
    <text evidence="2">Belongs to the short-chain dehydrogenases/reductases (SDR) family.</text>
</comment>
<keyword evidence="4" id="KW-0444">Lipid biosynthesis</keyword>
<dbReference type="GO" id="GO:0048038">
    <property type="term" value="F:quinone binding"/>
    <property type="evidence" value="ECO:0007669"/>
    <property type="project" value="TreeGrafter"/>
</dbReference>
<organism evidence="7 8">
    <name type="scientific">Aquarana catesbeiana</name>
    <name type="common">American bullfrog</name>
    <name type="synonym">Rana catesbeiana</name>
    <dbReference type="NCBI Taxonomy" id="8400"/>
    <lineage>
        <taxon>Eukaryota</taxon>
        <taxon>Metazoa</taxon>
        <taxon>Chordata</taxon>
        <taxon>Craniata</taxon>
        <taxon>Vertebrata</taxon>
        <taxon>Euteleostomi</taxon>
        <taxon>Amphibia</taxon>
        <taxon>Batrachia</taxon>
        <taxon>Anura</taxon>
        <taxon>Neobatrachia</taxon>
        <taxon>Ranoidea</taxon>
        <taxon>Ranidae</taxon>
        <taxon>Aquarana</taxon>
    </lineage>
</organism>
<dbReference type="GO" id="GO:0006633">
    <property type="term" value="P:fatty acid biosynthetic process"/>
    <property type="evidence" value="ECO:0007669"/>
    <property type="project" value="UniProtKB-KW"/>
</dbReference>
<evidence type="ECO:0000256" key="5">
    <source>
        <dbReference type="ARBA" id="ARBA00041580"/>
    </source>
</evidence>
<dbReference type="PANTHER" id="PTHR42760">
    <property type="entry name" value="SHORT-CHAIN DEHYDROGENASES/REDUCTASES FAMILY MEMBER"/>
    <property type="match status" value="1"/>
</dbReference>
<keyword evidence="4" id="KW-0275">Fatty acid biosynthesis</keyword>
<evidence type="ECO:0000313" key="7">
    <source>
        <dbReference type="EMBL" id="PIN98733.1"/>
    </source>
</evidence>
<dbReference type="PRINTS" id="PR00080">
    <property type="entry name" value="SDRFAMILY"/>
</dbReference>
<reference evidence="8" key="1">
    <citation type="journal article" date="2017" name="Nat. Commun.">
        <title>The North American bullfrog draft genome provides insight into hormonal regulation of long noncoding RNA.</title>
        <authorList>
            <person name="Hammond S.A."/>
            <person name="Warren R.L."/>
            <person name="Vandervalk B.P."/>
            <person name="Kucuk E."/>
            <person name="Khan H."/>
            <person name="Gibb E.A."/>
            <person name="Pandoh P."/>
            <person name="Kirk H."/>
            <person name="Zhao Y."/>
            <person name="Jones M."/>
            <person name="Mungall A.J."/>
            <person name="Coope R."/>
            <person name="Pleasance S."/>
            <person name="Moore R.A."/>
            <person name="Holt R.A."/>
            <person name="Round J.M."/>
            <person name="Ohora S."/>
            <person name="Walle B.V."/>
            <person name="Veldhoen N."/>
            <person name="Helbing C.C."/>
            <person name="Birol I."/>
        </authorList>
    </citation>
    <scope>NUCLEOTIDE SEQUENCE [LARGE SCALE GENOMIC DNA]</scope>
</reference>
<dbReference type="Proteomes" id="UP000228934">
    <property type="component" value="Unassembled WGS sequence"/>
</dbReference>
<dbReference type="InterPro" id="IPR020904">
    <property type="entry name" value="Sc_DH/Rdtase_CS"/>
</dbReference>
<dbReference type="SUPFAM" id="SSF51735">
    <property type="entry name" value="NAD(P)-binding Rossmann-fold domains"/>
    <property type="match status" value="1"/>
</dbReference>
<evidence type="ECO:0000256" key="2">
    <source>
        <dbReference type="ARBA" id="ARBA00006484"/>
    </source>
</evidence>
<dbReference type="PROSITE" id="PS00061">
    <property type="entry name" value="ADH_SHORT"/>
    <property type="match status" value="1"/>
</dbReference>
<dbReference type="GO" id="GO:0016616">
    <property type="term" value="F:oxidoreductase activity, acting on the CH-OH group of donors, NAD or NADP as acceptor"/>
    <property type="evidence" value="ECO:0007669"/>
    <property type="project" value="TreeGrafter"/>
</dbReference>
<dbReference type="EMBL" id="KV923660">
    <property type="protein sequence ID" value="PIN98733.1"/>
    <property type="molecule type" value="Genomic_DNA"/>
</dbReference>
<dbReference type="OrthoDB" id="294295at2759"/>
<dbReference type="AlphaFoldDB" id="A0A2G9P5W9"/>
<sequence>MTSPRPPVTYLVSELWLGATDGETAAMGAQRGISACDQSSRLHGGSSQQVDVAAELAGGRRAGTELGWWQTVVIIYDHLKQMPPAFISENHSNAKSLVTIFWEQYKDGLLMRTKSEDILSQLSVNLIGPIHTCKIALRSMVQQQGGAIVNIGSVVGHKGNAGQSIYSASKEGLVGFSKSLAKEVARKNIRVNVVAPGFIHTDMTSSLDKDLVSQSIPLSRFGEAEEVAHAVAFLLESPYVTGHVLVVDGGLQLQI</sequence>
<dbReference type="PRINTS" id="PR00081">
    <property type="entry name" value="GDHRDH"/>
</dbReference>
<accession>A0A2G9P5W9</accession>
<keyword evidence="4" id="KW-0443">Lipid metabolism</keyword>
<evidence type="ECO:0000256" key="4">
    <source>
        <dbReference type="ARBA" id="ARBA00023160"/>
    </source>
</evidence>
<dbReference type="InterPro" id="IPR036291">
    <property type="entry name" value="NAD(P)-bd_dom_sf"/>
</dbReference>
<dbReference type="Pfam" id="PF13561">
    <property type="entry name" value="adh_short_C2"/>
    <property type="match status" value="1"/>
</dbReference>
<evidence type="ECO:0000256" key="3">
    <source>
        <dbReference type="ARBA" id="ARBA00023002"/>
    </source>
</evidence>
<keyword evidence="8" id="KW-1185">Reference proteome</keyword>
<evidence type="ECO:0000256" key="6">
    <source>
        <dbReference type="ARBA" id="ARBA00041707"/>
    </source>
</evidence>
<proteinExistence type="inferred from homology"/>
<keyword evidence="3" id="KW-0560">Oxidoreductase</keyword>
<keyword evidence="4" id="KW-0276">Fatty acid metabolism</keyword>
<dbReference type="Gene3D" id="3.40.50.720">
    <property type="entry name" value="NAD(P)-binding Rossmann-like Domain"/>
    <property type="match status" value="1"/>
</dbReference>
<comment type="pathway">
    <text evidence="1">Lipid metabolism; fatty acid biosynthesis.</text>
</comment>
<evidence type="ECO:0000256" key="1">
    <source>
        <dbReference type="ARBA" id="ARBA00005194"/>
    </source>
</evidence>
<evidence type="ECO:0000313" key="8">
    <source>
        <dbReference type="Proteomes" id="UP000228934"/>
    </source>
</evidence>
<dbReference type="InterPro" id="IPR002347">
    <property type="entry name" value="SDR_fam"/>
</dbReference>